<evidence type="ECO:0000256" key="5">
    <source>
        <dbReference type="ARBA" id="ARBA00022840"/>
    </source>
</evidence>
<evidence type="ECO:0000256" key="1">
    <source>
        <dbReference type="ARBA" id="ARBA00010728"/>
    </source>
</evidence>
<dbReference type="GO" id="GO:0004828">
    <property type="term" value="F:serine-tRNA ligase activity"/>
    <property type="evidence" value="ECO:0007669"/>
    <property type="project" value="UniProtKB-EC"/>
</dbReference>
<dbReference type="EC" id="6.1.1.11" evidence="2"/>
<evidence type="ECO:0000256" key="7">
    <source>
        <dbReference type="ARBA" id="ARBA00023146"/>
    </source>
</evidence>
<evidence type="ECO:0000313" key="15">
    <source>
        <dbReference type="EMBL" id="KAH1898354.1"/>
    </source>
</evidence>
<dbReference type="SUPFAM" id="SSF46589">
    <property type="entry name" value="tRNA-binding arm"/>
    <property type="match status" value="1"/>
</dbReference>
<dbReference type="PIRSF" id="PIRSF001529">
    <property type="entry name" value="Ser-tRNA-synth_IIa"/>
    <property type="match status" value="1"/>
</dbReference>
<dbReference type="GO" id="GO:1990825">
    <property type="term" value="F:sequence-specific mRNA binding"/>
    <property type="evidence" value="ECO:0007669"/>
    <property type="project" value="EnsemblFungi"/>
</dbReference>
<dbReference type="Pfam" id="PF00587">
    <property type="entry name" value="tRNA-synt_2b"/>
    <property type="match status" value="1"/>
</dbReference>
<dbReference type="AlphaFoldDB" id="A0A229WEG4"/>
<keyword evidence="4" id="KW-0547">Nucleotide-binding</keyword>
<feature type="region of interest" description="Disordered" evidence="14">
    <location>
        <begin position="1"/>
        <end position="25"/>
    </location>
</feature>
<dbReference type="InterPro" id="IPR002317">
    <property type="entry name" value="Ser-tRNA-ligase_type_1"/>
</dbReference>
<evidence type="ECO:0000256" key="8">
    <source>
        <dbReference type="ARBA" id="ARBA00031113"/>
    </source>
</evidence>
<evidence type="ECO:0000256" key="14">
    <source>
        <dbReference type="SAM" id="MobiDB-lite"/>
    </source>
</evidence>
<evidence type="ECO:0000256" key="13">
    <source>
        <dbReference type="PIRSR" id="PIRSR001529-2"/>
    </source>
</evidence>
<dbReference type="OMA" id="GYTPCFR"/>
<feature type="binding site" evidence="12">
    <location>
        <position position="241"/>
    </location>
    <ligand>
        <name>L-serine</name>
        <dbReference type="ChEBI" id="CHEBI:33384"/>
    </ligand>
</feature>
<evidence type="ECO:0000256" key="10">
    <source>
        <dbReference type="ARBA" id="ARBA00058708"/>
    </source>
</evidence>
<protein>
    <recommendedName>
        <fullName evidence="11">Serine--tRNA ligase, cytoplasmic</fullName>
        <ecNumber evidence="2">6.1.1.11</ecNumber>
    </recommendedName>
    <alternativeName>
        <fullName evidence="8">Seryl-tRNA synthetase</fullName>
    </alternativeName>
    <alternativeName>
        <fullName evidence="9">Seryl-tRNA(Ser) synthetase</fullName>
    </alternativeName>
</protein>
<feature type="binding site" evidence="13">
    <location>
        <begin position="272"/>
        <end position="274"/>
    </location>
    <ligand>
        <name>ATP</name>
        <dbReference type="ChEBI" id="CHEBI:30616"/>
    </ligand>
</feature>
<dbReference type="InterPro" id="IPR042103">
    <property type="entry name" value="SerRS_1_N_sf"/>
</dbReference>
<dbReference type="Proteomes" id="UP000813423">
    <property type="component" value="Unassembled WGS sequence"/>
</dbReference>
<evidence type="ECO:0000313" key="16">
    <source>
        <dbReference type="Proteomes" id="UP000813423"/>
    </source>
</evidence>
<dbReference type="InterPro" id="IPR010978">
    <property type="entry name" value="tRNA-bd_arm"/>
</dbReference>
<evidence type="ECO:0000256" key="2">
    <source>
        <dbReference type="ARBA" id="ARBA00012840"/>
    </source>
</evidence>
<evidence type="ECO:0000256" key="6">
    <source>
        <dbReference type="ARBA" id="ARBA00022917"/>
    </source>
</evidence>
<dbReference type="InterPro" id="IPR006195">
    <property type="entry name" value="aa-tRNA-synth_II"/>
</dbReference>
<dbReference type="FunFam" id="1.10.287.40:FF:000003">
    <property type="entry name" value="Serine--tRNA ligase cytoplasmic"/>
    <property type="match status" value="1"/>
</dbReference>
<dbReference type="PRINTS" id="PR00981">
    <property type="entry name" value="TRNASYNTHSER"/>
</dbReference>
<sequence length="474" mass="54190">MLDLADFVSDRGGNPNKIKESQRKRFAPENVVDEVIALYEEARRARYEVMQIGSELNALQKEIGKRKKNKEDAGVLMEQKAALEKRKKEAEEHASEQESRRDRKIRTIGNYVHESVPVSNNEDDNVVVRTWAPENVLVEKRNCLSHHEVLTRLDGYDSERGVKIVGHRGYCLTGYGLFLNLALINYGLEFLWRKGYKPNQPPQFMLKELMAKTAQLEQFDEELYKVTESDDKSTDKYLIATSEQPLSALHDGEWIQDKDLPIKYAGYSTCYRKEAGAHGKDAWGIFRVHQFEKVEQFVLTKPENSWQVFEEMMATSEEFYQSLGLPYQVVAIVSGALNNAASKKYDLEAWFPFQGEYKELVSCSNCTDYQARALEIRYGTKKATDVKKSYVHALNATLCATERTLCCILENYQTDDGFNVPEPLRKYIPGAPEFLPYTKDLPKDTTSHKSKSRQDIKTAAGTGEATKKLQDLQV</sequence>
<dbReference type="InterPro" id="IPR033729">
    <property type="entry name" value="SerRS_core"/>
</dbReference>
<accession>A0A229WEG4</accession>
<evidence type="ECO:0000256" key="3">
    <source>
        <dbReference type="ARBA" id="ARBA00022598"/>
    </source>
</evidence>
<dbReference type="Gene3D" id="3.30.930.10">
    <property type="entry name" value="Bira Bifunctional Protein, Domain 2"/>
    <property type="match status" value="1"/>
</dbReference>
<keyword evidence="6" id="KW-0648">Protein biosynthesis</keyword>
<feature type="region of interest" description="Disordered" evidence="14">
    <location>
        <begin position="82"/>
        <end position="104"/>
    </location>
</feature>
<name>A0A229WEG4_ASPFM</name>
<dbReference type="InterPro" id="IPR015866">
    <property type="entry name" value="Ser-tRNA-synth_1_N"/>
</dbReference>
<dbReference type="SUPFAM" id="SSF55681">
    <property type="entry name" value="Class II aaRS and biotin synthetases"/>
    <property type="match status" value="1"/>
</dbReference>
<feature type="compositionally biased region" description="Basic and acidic residues" evidence="14">
    <location>
        <begin position="82"/>
        <end position="101"/>
    </location>
</feature>
<feature type="binding site" evidence="12">
    <location>
        <position position="295"/>
    </location>
    <ligand>
        <name>L-serine</name>
        <dbReference type="ChEBI" id="CHEBI:33384"/>
    </ligand>
</feature>
<keyword evidence="3" id="KW-0436">Ligase</keyword>
<dbReference type="PANTHER" id="PTHR11778">
    <property type="entry name" value="SERYL-TRNA SYNTHETASE"/>
    <property type="match status" value="1"/>
</dbReference>
<keyword evidence="7" id="KW-0030">Aminoacyl-tRNA synthetase</keyword>
<dbReference type="NCBIfam" id="TIGR00414">
    <property type="entry name" value="serS"/>
    <property type="match status" value="1"/>
</dbReference>
<feature type="compositionally biased region" description="Basic and acidic residues" evidence="14">
    <location>
        <begin position="440"/>
        <end position="456"/>
    </location>
</feature>
<dbReference type="Gene3D" id="1.10.287.40">
    <property type="entry name" value="Serine-tRNA synthetase, tRNA binding domain"/>
    <property type="match status" value="1"/>
</dbReference>
<evidence type="ECO:0000256" key="9">
    <source>
        <dbReference type="ARBA" id="ARBA00034892"/>
    </source>
</evidence>
<gene>
    <name evidence="15" type="ORF">KXV57_009628</name>
</gene>
<feature type="binding site" evidence="12">
    <location>
        <position position="272"/>
    </location>
    <ligand>
        <name>L-serine</name>
        <dbReference type="ChEBI" id="CHEBI:33384"/>
    </ligand>
</feature>
<feature type="compositionally biased region" description="Basic and acidic residues" evidence="14">
    <location>
        <begin position="465"/>
        <end position="474"/>
    </location>
</feature>
<evidence type="ECO:0000256" key="11">
    <source>
        <dbReference type="ARBA" id="ARBA00074532"/>
    </source>
</evidence>
<dbReference type="CDD" id="cd00770">
    <property type="entry name" value="SerRS_core"/>
    <property type="match status" value="1"/>
</dbReference>
<dbReference type="PROSITE" id="PS50862">
    <property type="entry name" value="AA_TRNA_LIGASE_II"/>
    <property type="match status" value="1"/>
</dbReference>
<dbReference type="GO" id="GO:0006434">
    <property type="term" value="P:seryl-tRNA aminoacylation"/>
    <property type="evidence" value="ECO:0007669"/>
    <property type="project" value="EnsemblFungi"/>
</dbReference>
<reference evidence="15" key="1">
    <citation type="submission" date="2021-08" db="EMBL/GenBank/DDBJ databases">
        <title>Global Aspergillus fumigatus from environmental and clinical sources.</title>
        <authorList>
            <person name="Barber A."/>
            <person name="Sae-Ong T."/>
        </authorList>
    </citation>
    <scope>NUCLEOTIDE SEQUENCE</scope>
    <source>
        <strain evidence="15">NRZ-2016-071</strain>
    </source>
</reference>
<dbReference type="InterPro" id="IPR002314">
    <property type="entry name" value="aa-tRNA-synt_IIb"/>
</dbReference>
<dbReference type="EMBL" id="JAIBSC010000096">
    <property type="protein sequence ID" value="KAH1898354.1"/>
    <property type="molecule type" value="Genomic_DNA"/>
</dbReference>
<proteinExistence type="inferred from homology"/>
<feature type="binding site" evidence="13">
    <location>
        <begin position="288"/>
        <end position="291"/>
    </location>
    <ligand>
        <name>ATP</name>
        <dbReference type="ChEBI" id="CHEBI:30616"/>
    </ligand>
</feature>
<dbReference type="FunFam" id="3.30.930.10:FF:000026">
    <property type="entry name" value="Seryl-tRNA synthetase, cytoplasmic"/>
    <property type="match status" value="1"/>
</dbReference>
<feature type="region of interest" description="Disordered" evidence="14">
    <location>
        <begin position="438"/>
        <end position="474"/>
    </location>
</feature>
<comment type="similarity">
    <text evidence="1">Belongs to the class-II aminoacyl-tRNA synthetase family. Type-1 seryl-tRNA synthetase subfamily.</text>
</comment>
<dbReference type="InterPro" id="IPR045864">
    <property type="entry name" value="aa-tRNA-synth_II/BPL/LPL"/>
</dbReference>
<evidence type="ECO:0000256" key="12">
    <source>
        <dbReference type="PIRSR" id="PIRSR001529-1"/>
    </source>
</evidence>
<feature type="binding site" evidence="13">
    <location>
        <begin position="359"/>
        <end position="362"/>
    </location>
    <ligand>
        <name>ATP</name>
        <dbReference type="ChEBI" id="CHEBI:30616"/>
    </ligand>
</feature>
<feature type="site" description="Important for serine binding" evidence="12">
    <location>
        <position position="397"/>
    </location>
</feature>
<organism evidence="15 16">
    <name type="scientific">Aspergillus fumigatus</name>
    <name type="common">Neosartorya fumigata</name>
    <dbReference type="NCBI Taxonomy" id="746128"/>
    <lineage>
        <taxon>Eukaryota</taxon>
        <taxon>Fungi</taxon>
        <taxon>Dikarya</taxon>
        <taxon>Ascomycota</taxon>
        <taxon>Pezizomycotina</taxon>
        <taxon>Eurotiomycetes</taxon>
        <taxon>Eurotiomycetidae</taxon>
        <taxon>Eurotiales</taxon>
        <taxon>Aspergillaceae</taxon>
        <taxon>Aspergillus</taxon>
        <taxon>Aspergillus subgen. Fumigati</taxon>
    </lineage>
</organism>
<comment type="function">
    <text evidence="10">Catalyzes the attachment of serine to tRNA(Ser) in a two-step reaction: serine is first activated by ATP to form Ser-AMP and then transferred to the acceptor end of tRNA(Ser).</text>
</comment>
<keyword evidence="5 13" id="KW-0067">ATP-binding</keyword>
<comment type="caution">
    <text evidence="15">The sequence shown here is derived from an EMBL/GenBank/DDBJ whole genome shotgun (WGS) entry which is preliminary data.</text>
</comment>
<feature type="binding site" evidence="12">
    <location>
        <position position="395"/>
    </location>
    <ligand>
        <name>L-serine</name>
        <dbReference type="ChEBI" id="CHEBI:33384"/>
    </ligand>
</feature>
<dbReference type="GO" id="GO:0110004">
    <property type="term" value="P:positive regulation of tRNA methylation"/>
    <property type="evidence" value="ECO:0007669"/>
    <property type="project" value="EnsemblFungi"/>
</dbReference>
<dbReference type="GO" id="GO:0005524">
    <property type="term" value="F:ATP binding"/>
    <property type="evidence" value="ECO:0007669"/>
    <property type="project" value="UniProtKB-KW"/>
</dbReference>
<dbReference type="Pfam" id="PF02403">
    <property type="entry name" value="Seryl_tRNA_N"/>
    <property type="match status" value="1"/>
</dbReference>
<evidence type="ECO:0000256" key="4">
    <source>
        <dbReference type="ARBA" id="ARBA00022741"/>
    </source>
</evidence>